<organism evidence="1 2">
    <name type="scientific">Stylonychia lemnae</name>
    <name type="common">Ciliate</name>
    <dbReference type="NCBI Taxonomy" id="5949"/>
    <lineage>
        <taxon>Eukaryota</taxon>
        <taxon>Sar</taxon>
        <taxon>Alveolata</taxon>
        <taxon>Ciliophora</taxon>
        <taxon>Intramacronucleata</taxon>
        <taxon>Spirotrichea</taxon>
        <taxon>Stichotrichia</taxon>
        <taxon>Sporadotrichida</taxon>
        <taxon>Oxytrichidae</taxon>
        <taxon>Stylonychinae</taxon>
        <taxon>Stylonychia</taxon>
    </lineage>
</organism>
<dbReference type="AlphaFoldDB" id="A0A078AGJ9"/>
<dbReference type="EMBL" id="CCKQ01009850">
    <property type="protein sequence ID" value="CDW81354.1"/>
    <property type="molecule type" value="Genomic_DNA"/>
</dbReference>
<dbReference type="OrthoDB" id="10536654at2759"/>
<proteinExistence type="predicted"/>
<gene>
    <name evidence="1" type="primary">Contig999.g1091</name>
    <name evidence="1" type="ORF">STYLEM_10369</name>
</gene>
<sequence>MSKLKNVAQAASVGLHQNDSLKEISRLLPWNLKSYLMKKDVQDLEAPVNLEKYLPLQFYNSLYKDYAEALYENDFQTLRRLLEPKFAQQVGNNLETLFKDHLNDQDSSRNEQHKYNLRIQNNRKNKDHTDVFLYHIENYMLIGCDIDRREITKDKKFQIIEDEKITLDVPQNIQGQMMLIKQEIPVKQVIEVDKVSKNTKSILMMRMHLLVSSYLNLYVEDPNSLNQVIGNKITQFSEENMKSHTMIVDKKVAELYLGDALLDQQTQIDERLIKSFGKQEEAYISDFDGFMKGNHFLSF</sequence>
<dbReference type="InParanoid" id="A0A078AGJ9"/>
<name>A0A078AGJ9_STYLE</name>
<dbReference type="OMA" id="SAYVIFD"/>
<evidence type="ECO:0000313" key="2">
    <source>
        <dbReference type="Proteomes" id="UP000039865"/>
    </source>
</evidence>
<reference evidence="1 2" key="1">
    <citation type="submission" date="2014-06" db="EMBL/GenBank/DDBJ databases">
        <authorList>
            <person name="Swart Estienne"/>
        </authorList>
    </citation>
    <scope>NUCLEOTIDE SEQUENCE [LARGE SCALE GENOMIC DNA]</scope>
    <source>
        <strain evidence="1 2">130c</strain>
    </source>
</reference>
<protein>
    <submittedName>
        <fullName evidence="1">Uncharacterized protein</fullName>
    </submittedName>
</protein>
<accession>A0A078AGJ9</accession>
<evidence type="ECO:0000313" key="1">
    <source>
        <dbReference type="EMBL" id="CDW81354.1"/>
    </source>
</evidence>
<dbReference type="Proteomes" id="UP000039865">
    <property type="component" value="Unassembled WGS sequence"/>
</dbReference>
<keyword evidence="2" id="KW-1185">Reference proteome</keyword>